<dbReference type="Gene3D" id="2.30.110.10">
    <property type="entry name" value="Electron Transport, Fmn-binding Protein, Chain A"/>
    <property type="match status" value="1"/>
</dbReference>
<dbReference type="Proteomes" id="UP000589520">
    <property type="component" value="Unassembled WGS sequence"/>
</dbReference>
<name>A0A7Y9PHB1_9BACT</name>
<dbReference type="InterPro" id="IPR055343">
    <property type="entry name" value="CREG_beta-barrel"/>
</dbReference>
<evidence type="ECO:0000313" key="3">
    <source>
        <dbReference type="EMBL" id="NYF79725.1"/>
    </source>
</evidence>
<dbReference type="GO" id="GO:0005737">
    <property type="term" value="C:cytoplasm"/>
    <property type="evidence" value="ECO:0007669"/>
    <property type="project" value="UniProtKB-ARBA"/>
</dbReference>
<proteinExistence type="predicted"/>
<dbReference type="PANTHER" id="PTHR13343:SF17">
    <property type="entry name" value="CELLULAR REPRESSOR OF E1A-STIMULATED GENES, ISOFORM A"/>
    <property type="match status" value="1"/>
</dbReference>
<dbReference type="InterPro" id="IPR037119">
    <property type="entry name" value="Haem_oxidase_HugZ-like_sf"/>
</dbReference>
<dbReference type="Pfam" id="PF10615">
    <property type="entry name" value="DUF2470"/>
    <property type="match status" value="1"/>
</dbReference>
<dbReference type="Pfam" id="PF13883">
    <property type="entry name" value="CREG_beta-barrel"/>
    <property type="match status" value="1"/>
</dbReference>
<comment type="caution">
    <text evidence="3">The sequence shown here is derived from an EMBL/GenBank/DDBJ whole genome shotgun (WGS) entry which is preliminary data.</text>
</comment>
<gene>
    <name evidence="3" type="ORF">HDF17_002045</name>
</gene>
<feature type="domain" description="DUF2470" evidence="1">
    <location>
        <begin position="180"/>
        <end position="253"/>
    </location>
</feature>
<dbReference type="InterPro" id="IPR019595">
    <property type="entry name" value="DUF2470"/>
</dbReference>
<evidence type="ECO:0000259" key="1">
    <source>
        <dbReference type="Pfam" id="PF10615"/>
    </source>
</evidence>
<accession>A0A7Y9PHB1</accession>
<keyword evidence="4" id="KW-1185">Reference proteome</keyword>
<evidence type="ECO:0008006" key="5">
    <source>
        <dbReference type="Google" id="ProtNLM"/>
    </source>
</evidence>
<dbReference type="SUPFAM" id="SSF50475">
    <property type="entry name" value="FMN-binding split barrel"/>
    <property type="match status" value="1"/>
</dbReference>
<sequence length="261" mass="28689">MSTRPQHAYTGPSLPIIPEPTHAERTRTLLHLHSLATLSTLSKKQPGFPFGSLMPYALDATGRPLFLISNMAMHTQNIKADPRASLFVTQPAADGDPLGAARATLIGNILQVPEADKAAVRELYLARHENSRYWVDFADFSFFRMDILDLYYVGGFGVMGWVTAADYTTAAPDPLSASATGILSHMNADHTDAMILLARTHSQLEATEATMTAVDRLGFHLRLKTAEGMKGTRINFPHQVTTPTETRTALVEMVRQARQQT</sequence>
<dbReference type="Gene3D" id="3.20.180.10">
    <property type="entry name" value="PNP-oxidase-like"/>
    <property type="match status" value="1"/>
</dbReference>
<protein>
    <recommendedName>
        <fullName evidence="5">DUF2470 domain-containing protein</fullName>
    </recommendedName>
</protein>
<reference evidence="3 4" key="1">
    <citation type="submission" date="2020-07" db="EMBL/GenBank/DDBJ databases">
        <title>Genomic Encyclopedia of Type Strains, Phase IV (KMG-V): Genome sequencing to study the core and pangenomes of soil and plant-associated prokaryotes.</title>
        <authorList>
            <person name="Whitman W."/>
        </authorList>
    </citation>
    <scope>NUCLEOTIDE SEQUENCE [LARGE SCALE GENOMIC DNA]</scope>
    <source>
        <strain evidence="3 4">X4EP2</strain>
    </source>
</reference>
<dbReference type="InterPro" id="IPR012349">
    <property type="entry name" value="Split_barrel_FMN-bd"/>
</dbReference>
<dbReference type="PANTHER" id="PTHR13343">
    <property type="entry name" value="CREG1 PROTEIN"/>
    <property type="match status" value="1"/>
</dbReference>
<organism evidence="3 4">
    <name type="scientific">Granulicella arctica</name>
    <dbReference type="NCBI Taxonomy" id="940613"/>
    <lineage>
        <taxon>Bacteria</taxon>
        <taxon>Pseudomonadati</taxon>
        <taxon>Acidobacteriota</taxon>
        <taxon>Terriglobia</taxon>
        <taxon>Terriglobales</taxon>
        <taxon>Acidobacteriaceae</taxon>
        <taxon>Granulicella</taxon>
    </lineage>
</organism>
<feature type="domain" description="CREG-like beta-barrel" evidence="2">
    <location>
        <begin position="21"/>
        <end position="168"/>
    </location>
</feature>
<dbReference type="EMBL" id="JACCCW010000002">
    <property type="protein sequence ID" value="NYF79725.1"/>
    <property type="molecule type" value="Genomic_DNA"/>
</dbReference>
<evidence type="ECO:0000259" key="2">
    <source>
        <dbReference type="Pfam" id="PF13883"/>
    </source>
</evidence>
<dbReference type="RefSeq" id="WP_179490587.1">
    <property type="nucleotide sequence ID" value="NZ_JACCCW010000002.1"/>
</dbReference>
<dbReference type="AlphaFoldDB" id="A0A7Y9PHB1"/>
<evidence type="ECO:0000313" key="4">
    <source>
        <dbReference type="Proteomes" id="UP000589520"/>
    </source>
</evidence>